<dbReference type="InterPro" id="IPR029063">
    <property type="entry name" value="SAM-dependent_MTases_sf"/>
</dbReference>
<reference evidence="5 6" key="1">
    <citation type="journal article" date="2024" name="G3 (Bethesda)">
        <title>Genome assembly of Hibiscus sabdariffa L. provides insights into metabolisms of medicinal natural products.</title>
        <authorList>
            <person name="Kim T."/>
        </authorList>
    </citation>
    <scope>NUCLEOTIDE SEQUENCE [LARGE SCALE GENOMIC DNA]</scope>
    <source>
        <strain evidence="5">TK-2024</strain>
        <tissue evidence="5">Old leaves</tissue>
    </source>
</reference>
<accession>A0ABR2N9H1</accession>
<evidence type="ECO:0000259" key="3">
    <source>
        <dbReference type="Pfam" id="PF08241"/>
    </source>
</evidence>
<evidence type="ECO:0000313" key="5">
    <source>
        <dbReference type="EMBL" id="KAK8972723.1"/>
    </source>
</evidence>
<keyword evidence="2" id="KW-0472">Membrane</keyword>
<keyword evidence="2" id="KW-0812">Transmembrane</keyword>
<name>A0ABR2N9H1_9ROSI</name>
<dbReference type="InterPro" id="IPR057192">
    <property type="entry name" value="DUF7870"/>
</dbReference>
<gene>
    <name evidence="5" type="ORF">V6N11_012917</name>
</gene>
<dbReference type="Pfam" id="PF08241">
    <property type="entry name" value="Methyltransf_11"/>
    <property type="match status" value="1"/>
</dbReference>
<dbReference type="Gene3D" id="3.40.50.150">
    <property type="entry name" value="Vaccinia Virus protein VP39"/>
    <property type="match status" value="2"/>
</dbReference>
<dbReference type="Proteomes" id="UP001396334">
    <property type="component" value="Unassembled WGS sequence"/>
</dbReference>
<dbReference type="NCBIfam" id="TIGR01444">
    <property type="entry name" value="fkbM_fam"/>
    <property type="match status" value="1"/>
</dbReference>
<dbReference type="PANTHER" id="PTHR44843">
    <property type="entry name" value="METHYLTRANSFERASE"/>
    <property type="match status" value="1"/>
</dbReference>
<feature type="region of interest" description="Disordered" evidence="1">
    <location>
        <begin position="381"/>
        <end position="400"/>
    </location>
</feature>
<dbReference type="EMBL" id="JBBPBN010000205">
    <property type="protein sequence ID" value="KAK8972723.1"/>
    <property type="molecule type" value="Genomic_DNA"/>
</dbReference>
<evidence type="ECO:0000256" key="1">
    <source>
        <dbReference type="SAM" id="MobiDB-lite"/>
    </source>
</evidence>
<evidence type="ECO:0000313" key="6">
    <source>
        <dbReference type="Proteomes" id="UP001396334"/>
    </source>
</evidence>
<comment type="caution">
    <text evidence="5">The sequence shown here is derived from an EMBL/GenBank/DDBJ whole genome shotgun (WGS) entry which is preliminary data.</text>
</comment>
<protein>
    <recommendedName>
        <fullName evidence="7">Methyltransferase</fullName>
    </recommendedName>
</protein>
<organism evidence="5 6">
    <name type="scientific">Hibiscus sabdariffa</name>
    <name type="common">roselle</name>
    <dbReference type="NCBI Taxonomy" id="183260"/>
    <lineage>
        <taxon>Eukaryota</taxon>
        <taxon>Viridiplantae</taxon>
        <taxon>Streptophyta</taxon>
        <taxon>Embryophyta</taxon>
        <taxon>Tracheophyta</taxon>
        <taxon>Spermatophyta</taxon>
        <taxon>Magnoliopsida</taxon>
        <taxon>eudicotyledons</taxon>
        <taxon>Gunneridae</taxon>
        <taxon>Pentapetalae</taxon>
        <taxon>rosids</taxon>
        <taxon>malvids</taxon>
        <taxon>Malvales</taxon>
        <taxon>Malvaceae</taxon>
        <taxon>Malvoideae</taxon>
        <taxon>Hibiscus</taxon>
    </lineage>
</organism>
<feature type="domain" description="DUF7870" evidence="4">
    <location>
        <begin position="273"/>
        <end position="360"/>
    </location>
</feature>
<evidence type="ECO:0000256" key="2">
    <source>
        <dbReference type="SAM" id="Phobius"/>
    </source>
</evidence>
<feature type="domain" description="Methyltransferase type 11" evidence="3">
    <location>
        <begin position="147"/>
        <end position="199"/>
    </location>
</feature>
<feature type="transmembrane region" description="Helical" evidence="2">
    <location>
        <begin position="14"/>
        <end position="36"/>
    </location>
</feature>
<keyword evidence="2" id="KW-1133">Transmembrane helix</keyword>
<dbReference type="InterPro" id="IPR006342">
    <property type="entry name" value="FkbM_mtfrase"/>
</dbReference>
<evidence type="ECO:0008006" key="7">
    <source>
        <dbReference type="Google" id="ProtNLM"/>
    </source>
</evidence>
<proteinExistence type="predicted"/>
<evidence type="ECO:0000259" key="4">
    <source>
        <dbReference type="Pfam" id="PF25276"/>
    </source>
</evidence>
<dbReference type="Pfam" id="PF25276">
    <property type="entry name" value="DUF7870"/>
    <property type="match status" value="2"/>
</dbReference>
<feature type="domain" description="DUF7870" evidence="4">
    <location>
        <begin position="406"/>
        <end position="503"/>
    </location>
</feature>
<dbReference type="SUPFAM" id="SSF53335">
    <property type="entry name" value="S-adenosyl-L-methionine-dependent methyltransferases"/>
    <property type="match status" value="2"/>
</dbReference>
<sequence length="598" mass="67876">MEITSAKPSLLRNLLLRALLFCVFLFLLRFTFLVTITGGSCNLGDFCFSSSPRNLNFVIPTAGSGISAVIANDDISVSNPRRDLYTSKQWVKAVQYYSSIFQDLIAHGYLSPHSKSLCVDTPLGQDVFALKEIGVEDSIGIFKKAAKPLVVKGEGHRIPFDDNTFDFIFSGEARFDASARPVDVASEIARALKPQGFAVVHIKANDTYSFNSFLDLFNSCKLVKVHDIDGMDSSLPYIREIVLKKDIGILYAHNNNSKCSVSGHRRELVRKAEPLIGEEPLKPWITLKRNIKNVKYLPSMVDISFKNRYVYVDVGARNYGSSIGSWFKKQYPKQNKTFHVYAIEADKAFHQQYNAKKKTVTLLPYAAWVRNETLLFQVSHDPNQEEASQGSGMGRLRPRQSDVNGEVNEIQAFDFAEWLNNTVTERDFVVMKMDVEGTEFDLIPRLFETGAICLIDEIFLECHYNRWQRCCPGERSRKYEKSYGQCLELFTSLREKGILVHQWCGWWCEGGGANVGACCTTLLKHQGRCRFEDEDEMLKKEDRVHDKDVTGTRHNGGIVWLQGSSSVISMYIRKGKHGINQDAKTVWEFTFLHPFSSF</sequence>
<dbReference type="PANTHER" id="PTHR44843:SF2">
    <property type="entry name" value="METHYLTRANSFERASE"/>
    <property type="match status" value="1"/>
</dbReference>
<keyword evidence="6" id="KW-1185">Reference proteome</keyword>
<dbReference type="InterPro" id="IPR013216">
    <property type="entry name" value="Methyltransf_11"/>
</dbReference>